<dbReference type="EMBL" id="VHIR01000013">
    <property type="protein sequence ID" value="TQE43021.1"/>
    <property type="molecule type" value="Genomic_DNA"/>
</dbReference>
<dbReference type="GO" id="GO:0043190">
    <property type="term" value="C:ATP-binding cassette (ABC) transporter complex"/>
    <property type="evidence" value="ECO:0007669"/>
    <property type="project" value="InterPro"/>
</dbReference>
<dbReference type="GO" id="GO:0042597">
    <property type="term" value="C:periplasmic space"/>
    <property type="evidence" value="ECO:0007669"/>
    <property type="project" value="UniProtKB-ARBA"/>
</dbReference>
<dbReference type="Gene3D" id="3.10.105.10">
    <property type="entry name" value="Dipeptide-binding Protein, Domain 3"/>
    <property type="match status" value="1"/>
</dbReference>
<accession>A0A540R5K6</accession>
<feature type="domain" description="Solute-binding protein family 5" evidence="3">
    <location>
        <begin position="122"/>
        <end position="486"/>
    </location>
</feature>
<proteinExistence type="predicted"/>
<dbReference type="RefSeq" id="WP_141629083.1">
    <property type="nucleotide sequence ID" value="NZ_VHIR01000013.1"/>
</dbReference>
<dbReference type="STRING" id="1686286.GCA_900092335_00106"/>
<dbReference type="GO" id="GO:1904680">
    <property type="term" value="F:peptide transmembrane transporter activity"/>
    <property type="evidence" value="ECO:0007669"/>
    <property type="project" value="TreeGrafter"/>
</dbReference>
<dbReference type="SUPFAM" id="SSF53850">
    <property type="entry name" value="Periplasmic binding protein-like II"/>
    <property type="match status" value="1"/>
</dbReference>
<dbReference type="CDD" id="cd08501">
    <property type="entry name" value="PBP2_Lpqw"/>
    <property type="match status" value="1"/>
</dbReference>
<keyword evidence="2" id="KW-0732">Signal</keyword>
<feature type="signal peptide" evidence="2">
    <location>
        <begin position="1"/>
        <end position="23"/>
    </location>
</feature>
<organism evidence="4 5">
    <name type="scientific">Corynebacterium phoceense</name>
    <dbReference type="NCBI Taxonomy" id="1686286"/>
    <lineage>
        <taxon>Bacteria</taxon>
        <taxon>Bacillati</taxon>
        <taxon>Actinomycetota</taxon>
        <taxon>Actinomycetes</taxon>
        <taxon>Mycobacteriales</taxon>
        <taxon>Corynebacteriaceae</taxon>
        <taxon>Corynebacterium</taxon>
    </lineage>
</organism>
<evidence type="ECO:0000256" key="2">
    <source>
        <dbReference type="SAM" id="SignalP"/>
    </source>
</evidence>
<dbReference type="PIRSF" id="PIRSF002741">
    <property type="entry name" value="MppA"/>
    <property type="match status" value="1"/>
</dbReference>
<dbReference type="InterPro" id="IPR039424">
    <property type="entry name" value="SBP_5"/>
</dbReference>
<evidence type="ECO:0000259" key="3">
    <source>
        <dbReference type="Pfam" id="PF00496"/>
    </source>
</evidence>
<comment type="caution">
    <text evidence="4">The sequence shown here is derived from an EMBL/GenBank/DDBJ whole genome shotgun (WGS) entry which is preliminary data.</text>
</comment>
<dbReference type="PROSITE" id="PS51257">
    <property type="entry name" value="PROKAR_LIPOPROTEIN"/>
    <property type="match status" value="1"/>
</dbReference>
<dbReference type="PANTHER" id="PTHR30290">
    <property type="entry name" value="PERIPLASMIC BINDING COMPONENT OF ABC TRANSPORTER"/>
    <property type="match status" value="1"/>
</dbReference>
<dbReference type="GO" id="GO:0015833">
    <property type="term" value="P:peptide transport"/>
    <property type="evidence" value="ECO:0007669"/>
    <property type="project" value="TreeGrafter"/>
</dbReference>
<dbReference type="Pfam" id="PF00496">
    <property type="entry name" value="SBP_bac_5"/>
    <property type="match status" value="1"/>
</dbReference>
<gene>
    <name evidence="4" type="ORF">EJK80_09095</name>
</gene>
<reference evidence="4 5" key="1">
    <citation type="submission" date="2019-06" db="EMBL/GenBank/DDBJ databases">
        <title>Draft genome of C. phoceense Strain 272.</title>
        <authorList>
            <person name="Pacheco L.G.C."/>
            <person name="Barberis C.M."/>
            <person name="Almuzara M.N."/>
            <person name="Traglia G.M."/>
            <person name="Santos C.S."/>
            <person name="Rocha D.J.P.G."/>
            <person name="Aguiar E.R.G.R."/>
            <person name="Vay C.A."/>
        </authorList>
    </citation>
    <scope>NUCLEOTIDE SEQUENCE [LARGE SCALE GENOMIC DNA]</scope>
    <source>
        <strain evidence="4 5">272</strain>
    </source>
</reference>
<name>A0A540R5K6_9CORY</name>
<evidence type="ECO:0000256" key="1">
    <source>
        <dbReference type="SAM" id="MobiDB-lite"/>
    </source>
</evidence>
<evidence type="ECO:0000313" key="4">
    <source>
        <dbReference type="EMBL" id="TQE43021.1"/>
    </source>
</evidence>
<evidence type="ECO:0000313" key="5">
    <source>
        <dbReference type="Proteomes" id="UP000318080"/>
    </source>
</evidence>
<feature type="region of interest" description="Disordered" evidence="1">
    <location>
        <begin position="29"/>
        <end position="66"/>
    </location>
</feature>
<protein>
    <submittedName>
        <fullName evidence="4">ABC transporter family substrate-binding protein</fullName>
    </submittedName>
</protein>
<dbReference type="Gene3D" id="3.40.190.10">
    <property type="entry name" value="Periplasmic binding protein-like II"/>
    <property type="match status" value="1"/>
</dbReference>
<feature type="chain" id="PRO_5039671759" evidence="2">
    <location>
        <begin position="24"/>
        <end position="569"/>
    </location>
</feature>
<dbReference type="PANTHER" id="PTHR30290:SF65">
    <property type="entry name" value="MONOACYL PHOSPHATIDYLINOSITOL TETRAMANNOSIDE-BINDING PROTEIN LPQW-RELATED"/>
    <property type="match status" value="1"/>
</dbReference>
<feature type="compositionally biased region" description="Basic and acidic residues" evidence="1">
    <location>
        <begin position="56"/>
        <end position="66"/>
    </location>
</feature>
<keyword evidence="5" id="KW-1185">Reference proteome</keyword>
<dbReference type="AlphaFoldDB" id="A0A540R5K6"/>
<sequence length="569" mass="62369">MKKVHRIRLAGVASLTTLALTLAACSSGQSESAEGQDGGEAVGGLNIEVDPAGDYNPKERDELKDGGELTLPIGELTEQMNAFHANMTTDTSTIWGWYNPQLALYDGKGEYTPNPDYITNASAETKDGKTVVTYDIVDKATFNDGTPIDWKAFENTWKMNNGEDKEISPNSTDGYELIESVERGDSDKQVKVTFQNAYPWWMGLFNQVLHPKVNTAQLYNETYLNELHPEYGAGPFKVDSIDFNAGNVTFVPNEKWWGDAPKLSKVTYRQLESQATINAFKAGEIDAAGVASKNNLTVAAEMGDAIDIRASMRIANILFTLNSQAPHLGDIHVRHAIFNAIDRSQLAAIRYNGLGYTEDLPGSLTLYPTQDGYKDNLSEAVTYDPESSKKLLEEAGYAMGDDGYYAKDGEKLTLRYVLVGDDEVSKSTAAAIQKMLKDVGVEVTVQERPSSDFSKIAEERDFDIFLSGIASSDPYGVAYFGQTWLSDSDLNKSGTGTKELDEKIRELQKIDNGDDQIAKANELEVEAFKTYGLMPWANGPAMTGVKKGLANFGPAGFAVIPKEDIGWEK</sequence>
<dbReference type="Gene3D" id="3.90.76.10">
    <property type="entry name" value="Dipeptide-binding Protein, Domain 1"/>
    <property type="match status" value="1"/>
</dbReference>
<dbReference type="InterPro" id="IPR000914">
    <property type="entry name" value="SBP_5_dom"/>
</dbReference>
<dbReference type="InterPro" id="IPR030678">
    <property type="entry name" value="Peptide/Ni-bd"/>
</dbReference>
<dbReference type="Proteomes" id="UP000318080">
    <property type="component" value="Unassembled WGS sequence"/>
</dbReference>